<dbReference type="EMBL" id="JGZL01000012">
    <property type="protein sequence ID" value="KFI87334.1"/>
    <property type="molecule type" value="Genomic_DNA"/>
</dbReference>
<sequence>MSVEREKGPRAIILQDVELRDVEDDLPIAELQGATRERETNDPTEADESQNMVAKLAQAQLTISKCDMLIAKQALRIDELERVLRKFIQ</sequence>
<name>A0A087CVN4_BIFRU</name>
<gene>
    <name evidence="2" type="ORF">BRUM_0466</name>
</gene>
<accession>A0A087CVN4</accession>
<evidence type="ECO:0000313" key="3">
    <source>
        <dbReference type="Proteomes" id="UP000029078"/>
    </source>
</evidence>
<protein>
    <submittedName>
        <fullName evidence="2">Uncharacterized protein</fullName>
    </submittedName>
</protein>
<proteinExistence type="predicted"/>
<comment type="caution">
    <text evidence="2">The sequence shown here is derived from an EMBL/GenBank/DDBJ whole genome shotgun (WGS) entry which is preliminary data.</text>
</comment>
<feature type="region of interest" description="Disordered" evidence="1">
    <location>
        <begin position="29"/>
        <end position="50"/>
    </location>
</feature>
<dbReference type="Proteomes" id="UP000029078">
    <property type="component" value="Unassembled WGS sequence"/>
</dbReference>
<evidence type="ECO:0000256" key="1">
    <source>
        <dbReference type="SAM" id="MobiDB-lite"/>
    </source>
</evidence>
<evidence type="ECO:0000313" key="2">
    <source>
        <dbReference type="EMBL" id="KFI87334.1"/>
    </source>
</evidence>
<keyword evidence="3" id="KW-1185">Reference proteome</keyword>
<reference evidence="2 3" key="1">
    <citation type="submission" date="2014-03" db="EMBL/GenBank/DDBJ databases">
        <title>Genomics of Bifidobacteria.</title>
        <authorList>
            <person name="Ventura M."/>
            <person name="Milani C."/>
            <person name="Lugli G.A."/>
        </authorList>
    </citation>
    <scope>NUCLEOTIDE SEQUENCE [LARGE SCALE GENOMIC DNA]</scope>
    <source>
        <strain evidence="2 3">LMG 21811</strain>
    </source>
</reference>
<organism evidence="2 3">
    <name type="scientific">Bifidobacterium ruminantium</name>
    <dbReference type="NCBI Taxonomy" id="78346"/>
    <lineage>
        <taxon>Bacteria</taxon>
        <taxon>Bacillati</taxon>
        <taxon>Actinomycetota</taxon>
        <taxon>Actinomycetes</taxon>
        <taxon>Bifidobacteriales</taxon>
        <taxon>Bifidobacteriaceae</taxon>
        <taxon>Bifidobacterium</taxon>
    </lineage>
</organism>
<dbReference type="AlphaFoldDB" id="A0A087CVN4"/>